<accession>A0A5B0M0U2</accession>
<organism evidence="1 2">
    <name type="scientific">Puccinia graminis f. sp. tritici</name>
    <dbReference type="NCBI Taxonomy" id="56615"/>
    <lineage>
        <taxon>Eukaryota</taxon>
        <taxon>Fungi</taxon>
        <taxon>Dikarya</taxon>
        <taxon>Basidiomycota</taxon>
        <taxon>Pucciniomycotina</taxon>
        <taxon>Pucciniomycetes</taxon>
        <taxon>Pucciniales</taxon>
        <taxon>Pucciniaceae</taxon>
        <taxon>Puccinia</taxon>
    </lineage>
</organism>
<reference evidence="1 2" key="1">
    <citation type="submission" date="2019-05" db="EMBL/GenBank/DDBJ databases">
        <title>Emergence of the Ug99 lineage of the wheat stem rust pathogen through somatic hybridization.</title>
        <authorList>
            <person name="Li F."/>
            <person name="Upadhyaya N.M."/>
            <person name="Sperschneider J."/>
            <person name="Matny O."/>
            <person name="Nguyen-Phuc H."/>
            <person name="Mago R."/>
            <person name="Raley C."/>
            <person name="Miller M.E."/>
            <person name="Silverstein K.A.T."/>
            <person name="Henningsen E."/>
            <person name="Hirsch C.D."/>
            <person name="Visser B."/>
            <person name="Pretorius Z.A."/>
            <person name="Steffenson B.J."/>
            <person name="Schwessinger B."/>
            <person name="Dodds P.N."/>
            <person name="Figueroa M."/>
        </authorList>
    </citation>
    <scope>NUCLEOTIDE SEQUENCE [LARGE SCALE GENOMIC DNA]</scope>
    <source>
        <strain evidence="1">21-0</strain>
    </source>
</reference>
<dbReference type="Proteomes" id="UP000324748">
    <property type="component" value="Unassembled WGS sequence"/>
</dbReference>
<dbReference type="OrthoDB" id="10340639at2759"/>
<dbReference type="AlphaFoldDB" id="A0A5B0M0U2"/>
<keyword evidence="2" id="KW-1185">Reference proteome</keyword>
<sequence length="81" mass="8839">MSGCPHLSSKSRVCDFREVHKEPDLCKMGVAKESGLGGRSEPDLARWMSPLKPGPHDFTEGSLIINRANISVPGETVHKLL</sequence>
<dbReference type="EMBL" id="VSWC01000183">
    <property type="protein sequence ID" value="KAA1069384.1"/>
    <property type="molecule type" value="Genomic_DNA"/>
</dbReference>
<gene>
    <name evidence="1" type="ORF">PGT21_022886</name>
</gene>
<proteinExistence type="predicted"/>
<name>A0A5B0M0U2_PUCGR</name>
<evidence type="ECO:0000313" key="2">
    <source>
        <dbReference type="Proteomes" id="UP000324748"/>
    </source>
</evidence>
<comment type="caution">
    <text evidence="1">The sequence shown here is derived from an EMBL/GenBank/DDBJ whole genome shotgun (WGS) entry which is preliminary data.</text>
</comment>
<protein>
    <submittedName>
        <fullName evidence="1">Uncharacterized protein</fullName>
    </submittedName>
</protein>
<evidence type="ECO:0000313" key="1">
    <source>
        <dbReference type="EMBL" id="KAA1069384.1"/>
    </source>
</evidence>